<accession>A0A2C9X2C9</accession>
<organism evidence="1 2">
    <name type="scientific">Enterococcus faecium</name>
    <name type="common">Streptococcus faecium</name>
    <dbReference type="NCBI Taxonomy" id="1352"/>
    <lineage>
        <taxon>Bacteria</taxon>
        <taxon>Bacillati</taxon>
        <taxon>Bacillota</taxon>
        <taxon>Bacilli</taxon>
        <taxon>Lactobacillales</taxon>
        <taxon>Enterococcaceae</taxon>
        <taxon>Enterococcus</taxon>
    </lineage>
</organism>
<gene>
    <name evidence="1" type="ORF">A5810_002783</name>
</gene>
<comment type="caution">
    <text evidence="1">The sequence shown here is derived from an EMBL/GenBank/DDBJ whole genome shotgun (WGS) entry which is preliminary data.</text>
</comment>
<evidence type="ECO:0000313" key="2">
    <source>
        <dbReference type="Proteomes" id="UP000194885"/>
    </source>
</evidence>
<reference evidence="1 2" key="1">
    <citation type="submission" date="2017-05" db="EMBL/GenBank/DDBJ databases">
        <title>The Genome Sequence of Enterococcus faecium 7H8_DIV0219.</title>
        <authorList>
            <consortium name="The Broad Institute Genomics Platform"/>
            <consortium name="The Broad Institute Genomic Center for Infectious Diseases"/>
            <person name="Earl A."/>
            <person name="Manson A."/>
            <person name="Schwartman J."/>
            <person name="Gilmore M."/>
            <person name="Abouelleil A."/>
            <person name="Cao P."/>
            <person name="Chapman S."/>
            <person name="Cusick C."/>
            <person name="Shea T."/>
            <person name="Young S."/>
            <person name="Neafsey D."/>
            <person name="Nusbaum C."/>
            <person name="Birren B."/>
        </authorList>
    </citation>
    <scope>NUCLEOTIDE SEQUENCE [LARGE SCALE GENOMIC DNA]</scope>
    <source>
        <strain evidence="1 2">7H8_DIV0219</strain>
    </source>
</reference>
<dbReference type="RefSeq" id="WP_179189907.1">
    <property type="nucleotide sequence ID" value="NZ_NGKW01000007.1"/>
</dbReference>
<name>A0A2C9X2C9_ENTFC</name>
<dbReference type="Proteomes" id="UP000194885">
    <property type="component" value="Unassembled WGS sequence"/>
</dbReference>
<dbReference type="EMBL" id="NGKW01000007">
    <property type="protein sequence ID" value="OTN90613.1"/>
    <property type="molecule type" value="Genomic_DNA"/>
</dbReference>
<protein>
    <submittedName>
        <fullName evidence="1">Uncharacterized protein</fullName>
    </submittedName>
</protein>
<sequence length="116" mass="13529">MLKILDFMQFFKHFVFVPDGQRGLKKVQKKRLKLAFLFRLSVEDTKIRYFIVNENILISVLVFILVKRNGENMLKEEQASRKMMMAFLVADMQVDIAQASEIVADLEEAKLIQMGT</sequence>
<dbReference type="AlphaFoldDB" id="A0A2C9X2C9"/>
<proteinExistence type="predicted"/>
<evidence type="ECO:0000313" key="1">
    <source>
        <dbReference type="EMBL" id="OTN90613.1"/>
    </source>
</evidence>